<evidence type="ECO:0000256" key="10">
    <source>
        <dbReference type="ARBA" id="ARBA00022837"/>
    </source>
</evidence>
<dbReference type="InterPro" id="IPR016064">
    <property type="entry name" value="NAD/diacylglycerol_kinase_sf"/>
</dbReference>
<dbReference type="SUPFAM" id="SSF57889">
    <property type="entry name" value="Cysteine-rich domain"/>
    <property type="match status" value="2"/>
</dbReference>
<evidence type="ECO:0000256" key="11">
    <source>
        <dbReference type="ARBA" id="ARBA00022840"/>
    </source>
</evidence>
<dbReference type="Proteomes" id="UP000007875">
    <property type="component" value="Unassembled WGS sequence"/>
</dbReference>
<proteinExistence type="inferred from homology"/>
<dbReference type="PROSITE" id="PS00479">
    <property type="entry name" value="ZF_DAG_PE_1"/>
    <property type="match status" value="2"/>
</dbReference>
<keyword evidence="3 16" id="KW-0808">Transferase</keyword>
<dbReference type="Gene3D" id="2.60.200.40">
    <property type="match status" value="1"/>
</dbReference>
<dbReference type="PROSITE" id="PS50146">
    <property type="entry name" value="DAGK"/>
    <property type="match status" value="1"/>
</dbReference>
<evidence type="ECO:0000259" key="18">
    <source>
        <dbReference type="PROSITE" id="PS50081"/>
    </source>
</evidence>
<dbReference type="Pfam" id="PF00130">
    <property type="entry name" value="C1_1"/>
    <property type="match status" value="2"/>
</dbReference>
<dbReference type="GO" id="GO:0005524">
    <property type="term" value="F:ATP binding"/>
    <property type="evidence" value="ECO:0007669"/>
    <property type="project" value="UniProtKB-KW"/>
</dbReference>
<evidence type="ECO:0000256" key="9">
    <source>
        <dbReference type="ARBA" id="ARBA00022833"/>
    </source>
</evidence>
<dbReference type="OMA" id="HNGKSDH"/>
<comment type="catalytic activity">
    <reaction evidence="14">
        <text>1-octadecanoyl-2-(5Z,8Z,11Z,14Z-eicosatetraenoyl)-sn-glycerol + ATP = 1-octadecanoyl-2-(5Z,8Z,11Z,14Z-eicosatetraenoyl)-sn-glycero-3-phosphate + ADP + H(+)</text>
        <dbReference type="Rhea" id="RHEA:40323"/>
        <dbReference type="ChEBI" id="CHEBI:15378"/>
        <dbReference type="ChEBI" id="CHEBI:30616"/>
        <dbReference type="ChEBI" id="CHEBI:75728"/>
        <dbReference type="ChEBI" id="CHEBI:77091"/>
        <dbReference type="ChEBI" id="CHEBI:456216"/>
    </reaction>
    <physiologicalReaction direction="left-to-right" evidence="14">
        <dbReference type="Rhea" id="RHEA:40324"/>
    </physiologicalReaction>
</comment>
<dbReference type="InterPro" id="IPR001206">
    <property type="entry name" value="Diacylglycerol_kinase_cat_dom"/>
</dbReference>
<dbReference type="GO" id="GO:0004143">
    <property type="term" value="F:ATP-dependent diacylglycerol kinase activity"/>
    <property type="evidence" value="ECO:0007669"/>
    <property type="project" value="UniProtKB-EC"/>
</dbReference>
<keyword evidence="4" id="KW-0479">Metal-binding</keyword>
<dbReference type="Pfam" id="PF14513">
    <property type="entry name" value="DAG_kinase_N"/>
    <property type="match status" value="2"/>
</dbReference>
<keyword evidence="7" id="KW-0863">Zinc-finger</keyword>
<dbReference type="InterPro" id="IPR038199">
    <property type="entry name" value="DGK_typeI_N_sf"/>
</dbReference>
<dbReference type="UniPathway" id="UPA00230"/>
<dbReference type="SMART" id="SM00109">
    <property type="entry name" value="C1"/>
    <property type="match status" value="2"/>
</dbReference>
<evidence type="ECO:0000256" key="15">
    <source>
        <dbReference type="ARBA" id="ARBA00023411"/>
    </source>
</evidence>
<feature type="domain" description="Phorbol-ester/DAG-type" evidence="18">
    <location>
        <begin position="301"/>
        <end position="350"/>
    </location>
</feature>
<dbReference type="Gene3D" id="1.10.238.10">
    <property type="entry name" value="EF-hand"/>
    <property type="match status" value="1"/>
</dbReference>
<evidence type="ECO:0000256" key="4">
    <source>
        <dbReference type="ARBA" id="ARBA00022723"/>
    </source>
</evidence>
<evidence type="ECO:0000259" key="20">
    <source>
        <dbReference type="PROSITE" id="PS50222"/>
    </source>
</evidence>
<comment type="catalytic activity">
    <reaction evidence="13">
        <text>1,2-didecanoyl-sn-glycerol + ATP = 1,2-didecanoyl-sn-glycero-3-phosphate + ADP + H(+)</text>
        <dbReference type="Rhea" id="RHEA:43428"/>
        <dbReference type="ChEBI" id="CHEBI:15378"/>
        <dbReference type="ChEBI" id="CHEBI:18155"/>
        <dbReference type="ChEBI" id="CHEBI:30616"/>
        <dbReference type="ChEBI" id="CHEBI:78227"/>
        <dbReference type="ChEBI" id="CHEBI:456216"/>
    </reaction>
    <physiologicalReaction direction="left-to-right" evidence="13">
        <dbReference type="Rhea" id="RHEA:43429"/>
    </physiologicalReaction>
</comment>
<dbReference type="InterPro" id="IPR037607">
    <property type="entry name" value="DGK"/>
</dbReference>
<dbReference type="CDD" id="cd00051">
    <property type="entry name" value="EFh"/>
    <property type="match status" value="1"/>
</dbReference>
<feature type="domain" description="EF-hand" evidence="20">
    <location>
        <begin position="141"/>
        <end position="176"/>
    </location>
</feature>
<dbReference type="InterPro" id="IPR029477">
    <property type="entry name" value="DAG_kinase_typeI_N"/>
</dbReference>
<reference evidence="22" key="1">
    <citation type="submission" date="2003-08" db="EMBL/GenBank/DDBJ databases">
        <authorList>
            <person name="Birren B."/>
            <person name="Nusbaum C."/>
            <person name="Abebe A."/>
            <person name="Abouelleil A."/>
            <person name="Adekoya E."/>
            <person name="Ait-zahra M."/>
            <person name="Allen N."/>
            <person name="Allen T."/>
            <person name="An P."/>
            <person name="Anderson M."/>
            <person name="Anderson S."/>
            <person name="Arachchi H."/>
            <person name="Armbruster J."/>
            <person name="Bachantsang P."/>
            <person name="Baldwin J."/>
            <person name="Barry A."/>
            <person name="Bayul T."/>
            <person name="Blitshsteyn B."/>
            <person name="Bloom T."/>
            <person name="Blye J."/>
            <person name="Boguslavskiy L."/>
            <person name="Borowsky M."/>
            <person name="Boukhgalter B."/>
            <person name="Brunache A."/>
            <person name="Butler J."/>
            <person name="Calixte N."/>
            <person name="Calvo S."/>
            <person name="Camarata J."/>
            <person name="Campo K."/>
            <person name="Chang J."/>
            <person name="Cheshatsang Y."/>
            <person name="Citroen M."/>
            <person name="Collymore A."/>
            <person name="Considine T."/>
            <person name="Cook A."/>
            <person name="Cooke P."/>
            <person name="Corum B."/>
            <person name="Cuomo C."/>
            <person name="David R."/>
            <person name="Dawoe T."/>
            <person name="Degray S."/>
            <person name="Dodge S."/>
            <person name="Dooley K."/>
            <person name="Dorje P."/>
            <person name="Dorjee K."/>
            <person name="Dorris L."/>
            <person name="Duffey N."/>
            <person name="Dupes A."/>
            <person name="Elkins T."/>
            <person name="Engels R."/>
            <person name="Erickson J."/>
            <person name="Farina A."/>
            <person name="Faro S."/>
            <person name="Ferreira P."/>
            <person name="Fischer H."/>
            <person name="Fitzgerald M."/>
            <person name="Foley K."/>
            <person name="Gage D."/>
            <person name="Galagan J."/>
            <person name="Gearin G."/>
            <person name="Gnerre S."/>
            <person name="Gnirke A."/>
            <person name="Goyette A."/>
            <person name="Graham J."/>
            <person name="Grandbois E."/>
            <person name="Gyaltsen K."/>
            <person name="Hafez N."/>
            <person name="Hagopian D."/>
            <person name="Hagos B."/>
            <person name="Hall J."/>
            <person name="Hatcher B."/>
            <person name="Heller A."/>
            <person name="Higgins H."/>
            <person name="Honan T."/>
            <person name="Horn A."/>
            <person name="Houde N."/>
            <person name="Hughes L."/>
            <person name="Hulme W."/>
            <person name="Husby E."/>
            <person name="Iliev I."/>
            <person name="Jaffe D."/>
            <person name="Jones C."/>
            <person name="Kamal M."/>
            <person name="Kamat A."/>
            <person name="Kamvysselis M."/>
            <person name="Karlsson E."/>
            <person name="Kells C."/>
            <person name="Kieu A."/>
            <person name="Kisner P."/>
            <person name="Kodira C."/>
            <person name="Kulbokas E."/>
            <person name="Labutti K."/>
            <person name="Lama D."/>
            <person name="Landers T."/>
            <person name="Leger J."/>
            <person name="Levine S."/>
            <person name="Lewis D."/>
            <person name="Lewis T."/>
            <person name="Lindblad-toh K."/>
            <person name="Liu X."/>
            <person name="Lokyitsang T."/>
            <person name="Lokyitsang Y."/>
            <person name="Lucien O."/>
            <person name="Lui A."/>
            <person name="Ma L.J."/>
            <person name="Mabbitt R."/>
            <person name="Macdonald J."/>
            <person name="Maclean C."/>
            <person name="Major J."/>
            <person name="Manning J."/>
            <person name="Marabella R."/>
            <person name="Maru K."/>
            <person name="Matthews C."/>
            <person name="Mauceli E."/>
            <person name="Mccarthy M."/>
            <person name="Mcdonough S."/>
            <person name="Mcghee T."/>
            <person name="Meldrim J."/>
            <person name="Meneus L."/>
            <person name="Mesirov J."/>
            <person name="Mihalev A."/>
            <person name="Mihova T."/>
            <person name="Mikkelsen T."/>
            <person name="Mlenga V."/>
            <person name="Moru K."/>
            <person name="Mozes J."/>
            <person name="Mulrain L."/>
            <person name="Munson G."/>
            <person name="Naylor J."/>
            <person name="Newes C."/>
            <person name="Nguyen C."/>
            <person name="Nguyen N."/>
            <person name="Nguyen T."/>
            <person name="Nicol R."/>
            <person name="Nielsen C."/>
            <person name="Nizzari M."/>
            <person name="Norbu C."/>
            <person name="Norbu N."/>
            <person name="O'donnell P."/>
            <person name="Okoawo O."/>
            <person name="O'leary S."/>
            <person name="Omotosho B."/>
            <person name="O'neill K."/>
            <person name="Osman S."/>
            <person name="Parker S."/>
            <person name="Perrin D."/>
            <person name="Phunkhang P."/>
            <person name="Piqani B."/>
            <person name="Purcell S."/>
            <person name="Rachupka T."/>
            <person name="Ramasamy U."/>
            <person name="Rameau R."/>
            <person name="Ray V."/>
            <person name="Raymond C."/>
            <person name="Retta R."/>
            <person name="Richardson S."/>
            <person name="Rise C."/>
            <person name="Rodriguez J."/>
            <person name="Rogers J."/>
            <person name="Rogov P."/>
            <person name="Rutman M."/>
            <person name="Schupbach R."/>
            <person name="Seaman C."/>
            <person name="Settipalli S."/>
            <person name="Sharpe T."/>
            <person name="Sheridan J."/>
            <person name="Sherpa N."/>
            <person name="Shi J."/>
            <person name="Smirnov S."/>
            <person name="Smith C."/>
            <person name="Sougnez C."/>
            <person name="Spencer B."/>
            <person name="Stalker J."/>
            <person name="Stange-thomann N."/>
            <person name="Stavropoulos S."/>
            <person name="Stetson K."/>
            <person name="Stone C."/>
            <person name="Stone S."/>
            <person name="Stubbs M."/>
            <person name="Talamas J."/>
            <person name="Tchuinga P."/>
            <person name="Tenzing P."/>
            <person name="Tesfaye S."/>
            <person name="Theodore J."/>
            <person name="Thoulutsang Y."/>
            <person name="Topham K."/>
            <person name="Towey S."/>
            <person name="Tsamla T."/>
            <person name="Tsomo N."/>
            <person name="Vallee D."/>
            <person name="Vassiliev H."/>
            <person name="Venkataraman V."/>
            <person name="Vinson J."/>
            <person name="Vo A."/>
            <person name="Wade C."/>
            <person name="Wang S."/>
            <person name="Wangchuk T."/>
            <person name="Wangdi T."/>
            <person name="Whittaker C."/>
            <person name="Wilkinson J."/>
            <person name="Wu Y."/>
            <person name="Wyman D."/>
            <person name="Yadav S."/>
            <person name="Yang S."/>
            <person name="Yang X."/>
            <person name="Yeager S."/>
            <person name="Yee E."/>
            <person name="Young G."/>
            <person name="Zainoun J."/>
            <person name="Zembeck L."/>
            <person name="Zimmer A."/>
            <person name="Zody M."/>
            <person name="Lander E."/>
        </authorList>
    </citation>
    <scope>NUCLEOTIDE SEQUENCE [LARGE SCALE GENOMIC DNA]</scope>
</reference>
<comment type="similarity">
    <text evidence="2 16">Belongs to the eukaryotic diacylglycerol kinase family.</text>
</comment>
<dbReference type="SUPFAM" id="SSF111331">
    <property type="entry name" value="NAD kinase/diacylglycerol kinase-like"/>
    <property type="match status" value="1"/>
</dbReference>
<dbReference type="GO" id="GO:0008270">
    <property type="term" value="F:zinc ion binding"/>
    <property type="evidence" value="ECO:0007669"/>
    <property type="project" value="UniProtKB-KW"/>
</dbReference>
<dbReference type="FunFam" id="1.10.238.10:FF:000017">
    <property type="entry name" value="Diacylglycerol kinase"/>
    <property type="match status" value="1"/>
</dbReference>
<organism evidence="21 22">
    <name type="scientific">Ciona savignyi</name>
    <name type="common">Pacific transparent sea squirt</name>
    <dbReference type="NCBI Taxonomy" id="51511"/>
    <lineage>
        <taxon>Eukaryota</taxon>
        <taxon>Metazoa</taxon>
        <taxon>Chordata</taxon>
        <taxon>Tunicata</taxon>
        <taxon>Ascidiacea</taxon>
        <taxon>Phlebobranchia</taxon>
        <taxon>Cionidae</taxon>
        <taxon>Ciona</taxon>
    </lineage>
</organism>
<dbReference type="GO" id="GO:0046486">
    <property type="term" value="P:glycerolipid metabolic process"/>
    <property type="evidence" value="ECO:0007669"/>
    <property type="project" value="UniProtKB-UniPathway"/>
</dbReference>
<dbReference type="Ensembl" id="ENSCSAVT00000013854.1">
    <property type="protein sequence ID" value="ENSCSAVP00000013696.1"/>
    <property type="gene ID" value="ENSCSAVG00000008033.1"/>
</dbReference>
<evidence type="ECO:0000256" key="14">
    <source>
        <dbReference type="ARBA" id="ARBA00023400"/>
    </source>
</evidence>
<evidence type="ECO:0000256" key="12">
    <source>
        <dbReference type="ARBA" id="ARBA00023371"/>
    </source>
</evidence>
<dbReference type="PROSITE" id="PS00018">
    <property type="entry name" value="EF_HAND_1"/>
    <property type="match status" value="2"/>
</dbReference>
<keyword evidence="8 16" id="KW-0418">Kinase</keyword>
<comment type="catalytic activity">
    <reaction evidence="12">
        <text>1,2-di-(9Z-octadecenoyl)-sn-glycerol + ATP = 1,2-di-(9Z-octadecenoyl)-sn-glycero-3-phosphate + ADP + H(+)</text>
        <dbReference type="Rhea" id="RHEA:40327"/>
        <dbReference type="ChEBI" id="CHEBI:15378"/>
        <dbReference type="ChEBI" id="CHEBI:30616"/>
        <dbReference type="ChEBI" id="CHEBI:52333"/>
        <dbReference type="ChEBI" id="CHEBI:74546"/>
        <dbReference type="ChEBI" id="CHEBI:456216"/>
    </reaction>
    <physiologicalReaction direction="left-to-right" evidence="12">
        <dbReference type="Rhea" id="RHEA:40328"/>
    </physiologicalReaction>
</comment>
<evidence type="ECO:0000256" key="3">
    <source>
        <dbReference type="ARBA" id="ARBA00022679"/>
    </source>
</evidence>
<dbReference type="EC" id="2.7.1.107" evidence="16"/>
<evidence type="ECO:0000256" key="1">
    <source>
        <dbReference type="ARBA" id="ARBA00005175"/>
    </source>
</evidence>
<dbReference type="InterPro" id="IPR017438">
    <property type="entry name" value="ATP-NAD_kinase_N"/>
</dbReference>
<dbReference type="Gene3D" id="1.10.238.110">
    <property type="entry name" value="Diacylglycerol kinase alpha"/>
    <property type="match status" value="1"/>
</dbReference>
<dbReference type="Gene3D" id="3.30.60.20">
    <property type="match status" value="2"/>
</dbReference>
<dbReference type="Gene3D" id="3.40.50.10330">
    <property type="entry name" value="Probable inorganic polyphosphate/atp-NAD kinase, domain 1"/>
    <property type="match status" value="1"/>
</dbReference>
<dbReference type="InterPro" id="IPR018247">
    <property type="entry name" value="EF_Hand_1_Ca_BS"/>
</dbReference>
<evidence type="ECO:0000256" key="6">
    <source>
        <dbReference type="ARBA" id="ARBA00022741"/>
    </source>
</evidence>
<dbReference type="InterPro" id="IPR000756">
    <property type="entry name" value="Diacylglycerol_kin_accessory"/>
</dbReference>
<keyword evidence="5" id="KW-0677">Repeat</keyword>
<dbReference type="InterPro" id="IPR011992">
    <property type="entry name" value="EF-hand-dom_pair"/>
</dbReference>
<dbReference type="Pfam" id="PF00609">
    <property type="entry name" value="DAGK_acc"/>
    <property type="match status" value="1"/>
</dbReference>
<dbReference type="PANTHER" id="PTHR11255">
    <property type="entry name" value="DIACYLGLYCEROL KINASE"/>
    <property type="match status" value="1"/>
</dbReference>
<feature type="domain" description="EF-hand" evidence="20">
    <location>
        <begin position="186"/>
        <end position="221"/>
    </location>
</feature>
<feature type="domain" description="Phorbol-ester/DAG-type" evidence="18">
    <location>
        <begin position="236"/>
        <end position="286"/>
    </location>
</feature>
<dbReference type="PANTHER" id="PTHR11255:SF48">
    <property type="entry name" value="DIACYLGLYCEROL KINASE 1"/>
    <property type="match status" value="1"/>
</dbReference>
<keyword evidence="6 16" id="KW-0547">Nucleotide-binding</keyword>
<dbReference type="GO" id="GO:0007200">
    <property type="term" value="P:phospholipase C-activating G protein-coupled receptor signaling pathway"/>
    <property type="evidence" value="ECO:0007669"/>
    <property type="project" value="InterPro"/>
</dbReference>
<evidence type="ECO:0000256" key="2">
    <source>
        <dbReference type="ARBA" id="ARBA00009280"/>
    </source>
</evidence>
<dbReference type="InterPro" id="IPR002219">
    <property type="entry name" value="PKC_DAG/PE"/>
</dbReference>
<dbReference type="InterPro" id="IPR046349">
    <property type="entry name" value="C1-like_sf"/>
</dbReference>
<dbReference type="SMART" id="SM00045">
    <property type="entry name" value="DAGKa"/>
    <property type="match status" value="1"/>
</dbReference>
<evidence type="ECO:0000256" key="7">
    <source>
        <dbReference type="ARBA" id="ARBA00022771"/>
    </source>
</evidence>
<dbReference type="PROSITE" id="PS50081">
    <property type="entry name" value="ZF_DAG_PE_2"/>
    <property type="match status" value="2"/>
</dbReference>
<evidence type="ECO:0000256" key="5">
    <source>
        <dbReference type="ARBA" id="ARBA00022737"/>
    </source>
</evidence>
<dbReference type="CDD" id="cd20892">
    <property type="entry name" value="C1_DGKgamma_rpt2"/>
    <property type="match status" value="1"/>
</dbReference>
<dbReference type="GO" id="GO:0005509">
    <property type="term" value="F:calcium ion binding"/>
    <property type="evidence" value="ECO:0007669"/>
    <property type="project" value="InterPro"/>
</dbReference>
<dbReference type="Pfam" id="PF00781">
    <property type="entry name" value="DAGK_cat"/>
    <property type="match status" value="1"/>
</dbReference>
<evidence type="ECO:0000256" key="13">
    <source>
        <dbReference type="ARBA" id="ARBA00023395"/>
    </source>
</evidence>
<keyword evidence="22" id="KW-1185">Reference proteome</keyword>
<dbReference type="InterPro" id="IPR047475">
    <property type="entry name" value="C1_DGKgamma_rpt2"/>
</dbReference>
<reference evidence="21" key="3">
    <citation type="submission" date="2025-09" db="UniProtKB">
        <authorList>
            <consortium name="Ensembl"/>
        </authorList>
    </citation>
    <scope>IDENTIFICATION</scope>
</reference>
<dbReference type="SMART" id="SM00054">
    <property type="entry name" value="EFh"/>
    <property type="match status" value="2"/>
</dbReference>
<protein>
    <recommendedName>
        <fullName evidence="16">Diacylglycerol kinase</fullName>
        <shortName evidence="16">DAG kinase</shortName>
        <ecNumber evidence="16">2.7.1.107</ecNumber>
    </recommendedName>
</protein>
<comment type="pathway">
    <text evidence="1">Lipid metabolism; glycerolipid metabolism.</text>
</comment>
<evidence type="ECO:0000256" key="17">
    <source>
        <dbReference type="SAM" id="MobiDB-lite"/>
    </source>
</evidence>
<evidence type="ECO:0000256" key="8">
    <source>
        <dbReference type="ARBA" id="ARBA00022777"/>
    </source>
</evidence>
<keyword evidence="10" id="KW-0106">Calcium</keyword>
<dbReference type="GeneTree" id="ENSGT00940000168305"/>
<feature type="region of interest" description="Disordered" evidence="17">
    <location>
        <begin position="386"/>
        <end position="406"/>
    </location>
</feature>
<dbReference type="GO" id="GO:0005886">
    <property type="term" value="C:plasma membrane"/>
    <property type="evidence" value="ECO:0007669"/>
    <property type="project" value="TreeGrafter"/>
</dbReference>
<dbReference type="FunFam" id="3.40.50.10330:FF:000003">
    <property type="entry name" value="Diacylglycerol kinase"/>
    <property type="match status" value="1"/>
</dbReference>
<dbReference type="PROSITE" id="PS50222">
    <property type="entry name" value="EF_HAND_2"/>
    <property type="match status" value="2"/>
</dbReference>
<reference evidence="21" key="2">
    <citation type="submission" date="2025-08" db="UniProtKB">
        <authorList>
            <consortium name="Ensembl"/>
        </authorList>
    </citation>
    <scope>IDENTIFICATION</scope>
</reference>
<evidence type="ECO:0000259" key="19">
    <source>
        <dbReference type="PROSITE" id="PS50146"/>
    </source>
</evidence>
<dbReference type="SMART" id="SM00046">
    <property type="entry name" value="DAGKc"/>
    <property type="match status" value="1"/>
</dbReference>
<keyword evidence="9" id="KW-0862">Zinc</keyword>
<name>H2Z7Y4_CIOSA</name>
<sequence length="788" mass="88198">ASDGEFVTLTPEEFERLQKYAEYSPKKLSDVMAEFNEDGILSKYNKEKVKPPIDYAGFKLFMETYLDTDLTDDFCAHMFRSFQKSSNQTIRPLSQGKCTYAITSGITGSSEKPRATTMPTDNESVHLKDIACYLSLLEGGRPEDKLQFVFKLYDTDGNGNLDSTEMERIVNQMMHVAEYLGWDVTELRPILEEMLQEIDYDGDGVVTLNEWIQGGLTSIPLLVLLGLETNIKDDGSHAWRLKHFSPPAYCNFCLTMLVGVGKQGLCCTFCKYTAHERCVSKVPANCIQTYVKSAKEAAKLSHVWVEGNNAGPCDKCKKPIKCYQGLTGLHCRWCQATYHNKCASHISAECDMGKMRAHTLPPSCICPGLLVSCLISLMYWPIEKESRSRENSSNETTHNSTNDKSKFMKRMNSMTWDGQGLQISPLPGTHPVLVFINPKSGGKQGVRLLRKMQSLLNPRQVYNLSQGGPMPGLNFFHDVEGFRVLCCGGDGTVGWILDCIDKSQILHRPPVAILPLGTGNDLARCLRWGGGYEGTSVMKVLQQVENSLSVPMDRWNLNVKPEAGSREVGDPVPLSIMNNYFSIGVDASICRKFHVMREKHPEKFNSRMKNKLWYSAFGTTETFAASCKKLHDNLEVLVDGEKLESVSRNRFQGIAILNIPSVYGGTNLWGPTKKKRRDPNNPIDLKHAMSFYHPDMGDKLLEVVGLEGAMEVGQIMAGLRAGKRLAQGSDIKINTKLLFPMQVDGEPWMQIPCSIHITHKNQVPMLMANTTGQSSFFSCFRKQSETEE</sequence>
<evidence type="ECO:0000313" key="21">
    <source>
        <dbReference type="Ensembl" id="ENSCSAVP00000013696.1"/>
    </source>
</evidence>
<dbReference type="FunFam" id="3.30.60.20:FF:000013">
    <property type="entry name" value="Diacylglycerol kinase"/>
    <property type="match status" value="1"/>
</dbReference>
<feature type="domain" description="DAGKc" evidence="19">
    <location>
        <begin position="427"/>
        <end position="561"/>
    </location>
</feature>
<comment type="catalytic activity">
    <reaction evidence="15">
        <text>a 1,2-diacyl-sn-glycerol + ATP = a 1,2-diacyl-sn-glycero-3-phosphate + ADP + H(+)</text>
        <dbReference type="Rhea" id="RHEA:10272"/>
        <dbReference type="ChEBI" id="CHEBI:15378"/>
        <dbReference type="ChEBI" id="CHEBI:17815"/>
        <dbReference type="ChEBI" id="CHEBI:30616"/>
        <dbReference type="ChEBI" id="CHEBI:58608"/>
        <dbReference type="ChEBI" id="CHEBI:456216"/>
        <dbReference type="EC" id="2.7.1.107"/>
    </reaction>
    <physiologicalReaction direction="left-to-right" evidence="15">
        <dbReference type="Rhea" id="RHEA:10273"/>
    </physiologicalReaction>
</comment>
<evidence type="ECO:0000313" key="22">
    <source>
        <dbReference type="Proteomes" id="UP000007875"/>
    </source>
</evidence>
<accession>H2Z7Y4</accession>
<keyword evidence="11 16" id="KW-0067">ATP-binding</keyword>
<dbReference type="Pfam" id="PF13499">
    <property type="entry name" value="EF-hand_7"/>
    <property type="match status" value="1"/>
</dbReference>
<dbReference type="InterPro" id="IPR002048">
    <property type="entry name" value="EF_hand_dom"/>
</dbReference>
<dbReference type="SUPFAM" id="SSF47473">
    <property type="entry name" value="EF-hand"/>
    <property type="match status" value="2"/>
</dbReference>
<dbReference type="AlphaFoldDB" id="H2Z7Y4"/>
<evidence type="ECO:0000256" key="16">
    <source>
        <dbReference type="RuleBase" id="RU361128"/>
    </source>
</evidence>